<dbReference type="InterPro" id="IPR011250">
    <property type="entry name" value="OMP/PagP_B-barrel"/>
</dbReference>
<evidence type="ECO:0000256" key="6">
    <source>
        <dbReference type="ARBA" id="ARBA00023237"/>
    </source>
</evidence>
<dbReference type="Pfam" id="PF07017">
    <property type="entry name" value="PagP"/>
    <property type="match status" value="1"/>
</dbReference>
<proteinExistence type="inferred from homology"/>
<evidence type="ECO:0000256" key="5">
    <source>
        <dbReference type="ARBA" id="ARBA00023136"/>
    </source>
</evidence>
<dbReference type="SUPFAM" id="SSF56925">
    <property type="entry name" value="OMPA-like"/>
    <property type="match status" value="1"/>
</dbReference>
<dbReference type="Gene3D" id="2.40.160.20">
    <property type="match status" value="1"/>
</dbReference>
<dbReference type="InterPro" id="IPR009746">
    <property type="entry name" value="LipidA_acyl_PagP"/>
</dbReference>
<feature type="signal peptide" evidence="8">
    <location>
        <begin position="1"/>
        <end position="21"/>
    </location>
</feature>
<dbReference type="EC" id="2.3.1.-" evidence="9"/>
<sequence length="87" mass="10378">MRMFLAVVWTGLLLLTTPTRAAEPEPSTGRVSGWWNSLTSGVAQTWEDPQYHDLYLPFISWHARFMYDETDHYNEMPWGRWLWDFPL</sequence>
<evidence type="ECO:0000256" key="7">
    <source>
        <dbReference type="ARBA" id="ARBA00023315"/>
    </source>
</evidence>
<keyword evidence="7 9" id="KW-0012">Acyltransferase</keyword>
<dbReference type="AlphaFoldDB" id="A0A4U9WNJ7"/>
<keyword evidence="4 8" id="KW-0732">Signal</keyword>
<evidence type="ECO:0000256" key="2">
    <source>
        <dbReference type="ARBA" id="ARBA00006368"/>
    </source>
</evidence>
<gene>
    <name evidence="9" type="primary">pagP_3</name>
    <name evidence="9" type="ORF">NCTC12965_08638</name>
</gene>
<comment type="subcellular location">
    <subcellularLocation>
        <location evidence="1">Cell outer membrane</location>
    </subcellularLocation>
</comment>
<keyword evidence="3 9" id="KW-0808">Transferase</keyword>
<comment type="similarity">
    <text evidence="2">Belongs to the lipid A palmitoyltransferase family.</text>
</comment>
<dbReference type="GO" id="GO:0009279">
    <property type="term" value="C:cell outer membrane"/>
    <property type="evidence" value="ECO:0007669"/>
    <property type="project" value="UniProtKB-SubCell"/>
</dbReference>
<reference evidence="9" key="1">
    <citation type="submission" date="2019-05" db="EMBL/GenBank/DDBJ databases">
        <authorList>
            <consortium name="Pathogen Informatics"/>
        </authorList>
    </citation>
    <scope>NUCLEOTIDE SEQUENCE [LARGE SCALE GENOMIC DNA]</scope>
    <source>
        <strain evidence="9">NCTC12965</strain>
    </source>
</reference>
<accession>A0A4U9WNJ7</accession>
<dbReference type="GO" id="GO:0016746">
    <property type="term" value="F:acyltransferase activity"/>
    <property type="evidence" value="ECO:0007669"/>
    <property type="project" value="UniProtKB-KW"/>
</dbReference>
<evidence type="ECO:0000256" key="4">
    <source>
        <dbReference type="ARBA" id="ARBA00022729"/>
    </source>
</evidence>
<dbReference type="EMBL" id="CABEEZ010000166">
    <property type="protein sequence ID" value="VTR60869.1"/>
    <property type="molecule type" value="Genomic_DNA"/>
</dbReference>
<keyword evidence="6" id="KW-0998">Cell outer membrane</keyword>
<feature type="chain" id="PRO_5020614156" evidence="8">
    <location>
        <begin position="22"/>
        <end position="87"/>
    </location>
</feature>
<evidence type="ECO:0000256" key="8">
    <source>
        <dbReference type="SAM" id="SignalP"/>
    </source>
</evidence>
<organism evidence="9">
    <name type="scientific">Serratia fonticola</name>
    <dbReference type="NCBI Taxonomy" id="47917"/>
    <lineage>
        <taxon>Bacteria</taxon>
        <taxon>Pseudomonadati</taxon>
        <taxon>Pseudomonadota</taxon>
        <taxon>Gammaproteobacteria</taxon>
        <taxon>Enterobacterales</taxon>
        <taxon>Yersiniaceae</taxon>
        <taxon>Serratia</taxon>
    </lineage>
</organism>
<keyword evidence="5" id="KW-0472">Membrane</keyword>
<name>A0A4U9WNJ7_SERFO</name>
<evidence type="ECO:0000256" key="3">
    <source>
        <dbReference type="ARBA" id="ARBA00022679"/>
    </source>
</evidence>
<evidence type="ECO:0000256" key="1">
    <source>
        <dbReference type="ARBA" id="ARBA00004442"/>
    </source>
</evidence>
<protein>
    <submittedName>
        <fullName evidence="9">Lipid A palmitoyltransferase PagP</fullName>
        <ecNumber evidence="9">2.3.1.-</ecNumber>
    </submittedName>
</protein>
<evidence type="ECO:0000313" key="9">
    <source>
        <dbReference type="EMBL" id="VTR60869.1"/>
    </source>
</evidence>